<dbReference type="STRING" id="490188.SAMN04488068_2345"/>
<evidence type="ECO:0000313" key="2">
    <source>
        <dbReference type="EMBL" id="SHH05868.1"/>
    </source>
</evidence>
<dbReference type="InterPro" id="IPR027417">
    <property type="entry name" value="P-loop_NTPase"/>
</dbReference>
<organism evidence="2 3">
    <name type="scientific">Hydrocarboniphaga daqingensis</name>
    <dbReference type="NCBI Taxonomy" id="490188"/>
    <lineage>
        <taxon>Bacteria</taxon>
        <taxon>Pseudomonadati</taxon>
        <taxon>Pseudomonadota</taxon>
        <taxon>Gammaproteobacteria</taxon>
        <taxon>Nevskiales</taxon>
        <taxon>Nevskiaceae</taxon>
        <taxon>Hydrocarboniphaga</taxon>
    </lineage>
</organism>
<dbReference type="GO" id="GO:0006281">
    <property type="term" value="P:DNA repair"/>
    <property type="evidence" value="ECO:0007669"/>
    <property type="project" value="TreeGrafter"/>
</dbReference>
<sequence>MPSRILPEHLLQRRDLWVGTRPAAIAAEPTGHAALDRLLPGNGWPRGALSELIVPRPGVGELGLIVPLLARMTQAGRRVALVAPPHIPYAPALRAAGVDLAQCWVVDANQAADIIWTLEQLLRCPAVGAVAGWLAMADERVQRRLQLAAEHNGDAGGAVGLLLRPLAARQQPSVAALRLALQADAHGTQVEILKSRGGRVGHSVSLVMP</sequence>
<dbReference type="GO" id="GO:0051301">
    <property type="term" value="P:cell division"/>
    <property type="evidence" value="ECO:0007669"/>
    <property type="project" value="UniProtKB-KW"/>
</dbReference>
<reference evidence="2 3" key="1">
    <citation type="submission" date="2016-11" db="EMBL/GenBank/DDBJ databases">
        <authorList>
            <person name="Jaros S."/>
            <person name="Januszkiewicz K."/>
            <person name="Wedrychowicz H."/>
        </authorList>
    </citation>
    <scope>NUCLEOTIDE SEQUENCE [LARGE SCALE GENOMIC DNA]</scope>
    <source>
        <strain evidence="2 3">CGMCC 1.7049</strain>
    </source>
</reference>
<dbReference type="PIRSF" id="PIRSF037290">
    <property type="entry name" value="UCP037290"/>
    <property type="match status" value="1"/>
</dbReference>
<gene>
    <name evidence="2" type="ORF">SAMN04488068_2345</name>
</gene>
<dbReference type="NCBIfam" id="NF033429">
    <property type="entry name" value="ImuA_translesion"/>
    <property type="match status" value="1"/>
</dbReference>
<proteinExistence type="predicted"/>
<keyword evidence="3" id="KW-1185">Reference proteome</keyword>
<dbReference type="PANTHER" id="PTHR35369">
    <property type="entry name" value="BLR3025 PROTEIN-RELATED"/>
    <property type="match status" value="1"/>
</dbReference>
<dbReference type="Proteomes" id="UP000199758">
    <property type="component" value="Unassembled WGS sequence"/>
</dbReference>
<dbReference type="InterPro" id="IPR017166">
    <property type="entry name" value="UCP037290"/>
</dbReference>
<dbReference type="InterPro" id="IPR047610">
    <property type="entry name" value="ImuA_translesion"/>
</dbReference>
<dbReference type="SUPFAM" id="SSF52540">
    <property type="entry name" value="P-loop containing nucleoside triphosphate hydrolases"/>
    <property type="match status" value="1"/>
</dbReference>
<keyword evidence="1" id="KW-0227">DNA damage</keyword>
<dbReference type="OrthoDB" id="9811176at2"/>
<dbReference type="InterPro" id="IPR050356">
    <property type="entry name" value="SulA_CellDiv_inhibitor"/>
</dbReference>
<name>A0A1M5PVM1_9GAMM</name>
<dbReference type="Gene3D" id="3.40.50.300">
    <property type="entry name" value="P-loop containing nucleotide triphosphate hydrolases"/>
    <property type="match status" value="1"/>
</dbReference>
<dbReference type="PANTHER" id="PTHR35369:SF3">
    <property type="entry name" value="TRANSLESION DNA SYNTHESIS-ASSOCIATED PROTEIN IMUA"/>
    <property type="match status" value="1"/>
</dbReference>
<evidence type="ECO:0000256" key="1">
    <source>
        <dbReference type="ARBA" id="ARBA00022763"/>
    </source>
</evidence>
<dbReference type="RefSeq" id="WP_072897779.1">
    <property type="nucleotide sequence ID" value="NZ_FQWZ01000005.1"/>
</dbReference>
<dbReference type="EMBL" id="FQWZ01000005">
    <property type="protein sequence ID" value="SHH05868.1"/>
    <property type="molecule type" value="Genomic_DNA"/>
</dbReference>
<dbReference type="AlphaFoldDB" id="A0A1M5PVM1"/>
<keyword evidence="2" id="KW-0131">Cell cycle</keyword>
<accession>A0A1M5PVM1</accession>
<evidence type="ECO:0000313" key="3">
    <source>
        <dbReference type="Proteomes" id="UP000199758"/>
    </source>
</evidence>
<keyword evidence="2" id="KW-0132">Cell division</keyword>
<protein>
    <submittedName>
        <fullName evidence="2">Cell division inhibitor SulA/protein ImuA</fullName>
    </submittedName>
</protein>